<dbReference type="EMBL" id="BMAW01061890">
    <property type="protein sequence ID" value="GFT33320.1"/>
    <property type="molecule type" value="Genomic_DNA"/>
</dbReference>
<protein>
    <submittedName>
        <fullName evidence="1">Uncharacterized protein</fullName>
    </submittedName>
</protein>
<evidence type="ECO:0000313" key="1">
    <source>
        <dbReference type="EMBL" id="GFT33320.1"/>
    </source>
</evidence>
<organism evidence="1 2">
    <name type="scientific">Nephila pilipes</name>
    <name type="common">Giant wood spider</name>
    <name type="synonym">Nephila maculata</name>
    <dbReference type="NCBI Taxonomy" id="299642"/>
    <lineage>
        <taxon>Eukaryota</taxon>
        <taxon>Metazoa</taxon>
        <taxon>Ecdysozoa</taxon>
        <taxon>Arthropoda</taxon>
        <taxon>Chelicerata</taxon>
        <taxon>Arachnida</taxon>
        <taxon>Araneae</taxon>
        <taxon>Araneomorphae</taxon>
        <taxon>Entelegynae</taxon>
        <taxon>Araneoidea</taxon>
        <taxon>Nephilidae</taxon>
        <taxon>Nephila</taxon>
    </lineage>
</organism>
<accession>A0A8X6TQE9</accession>
<evidence type="ECO:0000313" key="2">
    <source>
        <dbReference type="Proteomes" id="UP000887013"/>
    </source>
</evidence>
<name>A0A8X6TQE9_NEPPI</name>
<sequence>MYPRVNKEGPVGLNERSGFESTWRETVALEGVINLRGAHCVFALLRILNDSCNRLLDRSCVEAEDTLKLKNLWGCPSEVQRAPWSRRWSTTTRKTCPSCPPSSQLPPSLTVFLCFNERRRKYIPLRGRTLPYSRHNWDHMYFLEAVEAKSGGSLGAKIIKISDGNRTISHELTTTLNLV</sequence>
<gene>
    <name evidence="1" type="ORF">NPIL_619641</name>
</gene>
<dbReference type="AlphaFoldDB" id="A0A8X6TQE9"/>
<comment type="caution">
    <text evidence="1">The sequence shown here is derived from an EMBL/GenBank/DDBJ whole genome shotgun (WGS) entry which is preliminary data.</text>
</comment>
<reference evidence="1" key="1">
    <citation type="submission" date="2020-08" db="EMBL/GenBank/DDBJ databases">
        <title>Multicomponent nature underlies the extraordinary mechanical properties of spider dragline silk.</title>
        <authorList>
            <person name="Kono N."/>
            <person name="Nakamura H."/>
            <person name="Mori M."/>
            <person name="Yoshida Y."/>
            <person name="Ohtoshi R."/>
            <person name="Malay A.D."/>
            <person name="Moran D.A.P."/>
            <person name="Tomita M."/>
            <person name="Numata K."/>
            <person name="Arakawa K."/>
        </authorList>
    </citation>
    <scope>NUCLEOTIDE SEQUENCE</scope>
</reference>
<keyword evidence="2" id="KW-1185">Reference proteome</keyword>
<dbReference type="Proteomes" id="UP000887013">
    <property type="component" value="Unassembled WGS sequence"/>
</dbReference>
<proteinExistence type="predicted"/>